<name>A0A9D1N5P9_9FIRM</name>
<dbReference type="InterPro" id="IPR025154">
    <property type="entry name" value="Put_metallopeptidase_dom"/>
</dbReference>
<feature type="domain" description="VWA-like" evidence="2">
    <location>
        <begin position="263"/>
        <end position="377"/>
    </location>
</feature>
<evidence type="ECO:0000259" key="3">
    <source>
        <dbReference type="Pfam" id="PF13203"/>
    </source>
</evidence>
<reference evidence="4" key="1">
    <citation type="submission" date="2020-10" db="EMBL/GenBank/DDBJ databases">
        <authorList>
            <person name="Gilroy R."/>
        </authorList>
    </citation>
    <scope>NUCLEOTIDE SEQUENCE</scope>
    <source>
        <strain evidence="4">ChiSjej4B22-8349</strain>
    </source>
</reference>
<dbReference type="EMBL" id="DVOB01000007">
    <property type="protein sequence ID" value="HIU95148.1"/>
    <property type="molecule type" value="Genomic_DNA"/>
</dbReference>
<sequence>MIYDITILKRKVLAMYPFFGSVAANVEYQEIEDTGIMKNDGSTIFYDPRYMSTLSDDDQLFLLAHELCHIAFEHKERGVGKDPTVWMSATDAVINQMLKRDGLEIISGGIDYPEAIDYSAEEYYELLLSEKLDIELIDGQLEGQETPSDSHGESKQEDTGDNSDEDENEESYKELPLEEDRDDEDEDDEYTLIEEKESDAGNAVNRDIRTVEEIGASAPLIDWRVILPNTINYGVDWSYSNAILEDNIVRPVLEELPIPETEIILDTSWSVDEDLLRNFLRECKNILTFSKMKAGCFDTVFYGFHDIRNEKDIDDMVFEGGGGTDFNAAVNAFTLRVDNRIIFTDGQAPMPDKPMNAIWVVYGDEEIAPDGGTVIRISPEQLNDRAERIKKGDIS</sequence>
<feature type="compositionally biased region" description="Acidic residues" evidence="1">
    <location>
        <begin position="179"/>
        <end position="192"/>
    </location>
</feature>
<evidence type="ECO:0008006" key="6">
    <source>
        <dbReference type="Google" id="ProtNLM"/>
    </source>
</evidence>
<feature type="region of interest" description="Disordered" evidence="1">
    <location>
        <begin position="142"/>
        <end position="201"/>
    </location>
</feature>
<comment type="caution">
    <text evidence="4">The sequence shown here is derived from an EMBL/GenBank/DDBJ whole genome shotgun (WGS) entry which is preliminary data.</text>
</comment>
<evidence type="ECO:0000313" key="5">
    <source>
        <dbReference type="Proteomes" id="UP000824130"/>
    </source>
</evidence>
<feature type="compositionally biased region" description="Acidic residues" evidence="1">
    <location>
        <begin position="159"/>
        <end position="169"/>
    </location>
</feature>
<feature type="compositionally biased region" description="Basic and acidic residues" evidence="1">
    <location>
        <begin position="148"/>
        <end position="158"/>
    </location>
</feature>
<dbReference type="Pfam" id="PF13203">
    <property type="entry name" value="DUF2201_N"/>
    <property type="match status" value="1"/>
</dbReference>
<reference evidence="4" key="2">
    <citation type="journal article" date="2021" name="PeerJ">
        <title>Extensive microbial diversity within the chicken gut microbiome revealed by metagenomics and culture.</title>
        <authorList>
            <person name="Gilroy R."/>
            <person name="Ravi A."/>
            <person name="Getino M."/>
            <person name="Pursley I."/>
            <person name="Horton D.L."/>
            <person name="Alikhan N.F."/>
            <person name="Baker D."/>
            <person name="Gharbi K."/>
            <person name="Hall N."/>
            <person name="Watson M."/>
            <person name="Adriaenssens E.M."/>
            <person name="Foster-Nyarko E."/>
            <person name="Jarju S."/>
            <person name="Secka A."/>
            <person name="Antonio M."/>
            <person name="Oren A."/>
            <person name="Chaudhuri R.R."/>
            <person name="La Ragione R."/>
            <person name="Hildebrand F."/>
            <person name="Pallen M.J."/>
        </authorList>
    </citation>
    <scope>NUCLEOTIDE SEQUENCE</scope>
    <source>
        <strain evidence="4">ChiSjej4B22-8349</strain>
    </source>
</reference>
<dbReference type="AlphaFoldDB" id="A0A9D1N5P9"/>
<evidence type="ECO:0000259" key="2">
    <source>
        <dbReference type="Pfam" id="PF09967"/>
    </source>
</evidence>
<dbReference type="PANTHER" id="PTHR38730:SF1">
    <property type="entry name" value="SLL7028 PROTEIN"/>
    <property type="match status" value="1"/>
</dbReference>
<dbReference type="Pfam" id="PF09967">
    <property type="entry name" value="DUF2201"/>
    <property type="match status" value="1"/>
</dbReference>
<proteinExistence type="predicted"/>
<feature type="domain" description="Putative metallopeptidase" evidence="3">
    <location>
        <begin position="11"/>
        <end position="235"/>
    </location>
</feature>
<dbReference type="InterPro" id="IPR018698">
    <property type="entry name" value="VWA-like_dom"/>
</dbReference>
<dbReference type="Proteomes" id="UP000824130">
    <property type="component" value="Unassembled WGS sequence"/>
</dbReference>
<evidence type="ECO:0000256" key="1">
    <source>
        <dbReference type="SAM" id="MobiDB-lite"/>
    </source>
</evidence>
<organism evidence="4 5">
    <name type="scientific">Candidatus Allocopromorpha excrementipullorum</name>
    <dbReference type="NCBI Taxonomy" id="2840743"/>
    <lineage>
        <taxon>Bacteria</taxon>
        <taxon>Bacillati</taxon>
        <taxon>Bacillota</taxon>
        <taxon>Clostridia</taxon>
        <taxon>Eubacteriales</taxon>
        <taxon>Eubacteriaceae</taxon>
        <taxon>Eubacteriaceae incertae sedis</taxon>
        <taxon>Candidatus Allocopromorpha</taxon>
    </lineage>
</organism>
<dbReference type="PANTHER" id="PTHR38730">
    <property type="entry name" value="SLL7028 PROTEIN"/>
    <property type="match status" value="1"/>
</dbReference>
<evidence type="ECO:0000313" key="4">
    <source>
        <dbReference type="EMBL" id="HIU95148.1"/>
    </source>
</evidence>
<accession>A0A9D1N5P9</accession>
<gene>
    <name evidence="4" type="ORF">IAD25_00360</name>
</gene>
<protein>
    <recommendedName>
        <fullName evidence="6">Metallopeptidase domain-containing protein</fullName>
    </recommendedName>
</protein>